<gene>
    <name evidence="4" type="ORF">BO70DRAFT_350214</name>
</gene>
<keyword evidence="4" id="KW-0808">Transferase</keyword>
<dbReference type="InterPro" id="IPR040079">
    <property type="entry name" value="Glutathione_S-Trfase"/>
</dbReference>
<evidence type="ECO:0000313" key="5">
    <source>
        <dbReference type="Proteomes" id="UP000247233"/>
    </source>
</evidence>
<comment type="caution">
    <text evidence="4">The sequence shown here is derived from an EMBL/GenBank/DDBJ whole genome shotgun (WGS) entry which is preliminary data.</text>
</comment>
<dbReference type="OrthoDB" id="2309723at2759"/>
<dbReference type="GeneID" id="37063918"/>
<keyword evidence="5" id="KW-1185">Reference proteome</keyword>
<feature type="domain" description="GST N-terminal" evidence="2">
    <location>
        <begin position="3"/>
        <end position="85"/>
    </location>
</feature>
<reference evidence="4 5" key="1">
    <citation type="submission" date="2016-12" db="EMBL/GenBank/DDBJ databases">
        <title>The genomes of Aspergillus section Nigri reveals drivers in fungal speciation.</title>
        <authorList>
            <consortium name="DOE Joint Genome Institute"/>
            <person name="Vesth T.C."/>
            <person name="Nybo J."/>
            <person name="Theobald S."/>
            <person name="Brandl J."/>
            <person name="Frisvad J.C."/>
            <person name="Nielsen K.F."/>
            <person name="Lyhne E.K."/>
            <person name="Kogle M.E."/>
            <person name="Kuo A."/>
            <person name="Riley R."/>
            <person name="Clum A."/>
            <person name="Nolan M."/>
            <person name="Lipzen A."/>
            <person name="Salamov A."/>
            <person name="Henrissat B."/>
            <person name="Wiebenga A."/>
            <person name="De Vries R.P."/>
            <person name="Grigoriev I.V."/>
            <person name="Mortensen U.H."/>
            <person name="Andersen M.R."/>
            <person name="Baker S.E."/>
        </authorList>
    </citation>
    <scope>NUCLEOTIDE SEQUENCE [LARGE SCALE GENOMIC DNA]</scope>
    <source>
        <strain evidence="4 5">CBS 117.55</strain>
    </source>
</reference>
<dbReference type="Gene3D" id="3.40.30.10">
    <property type="entry name" value="Glutaredoxin"/>
    <property type="match status" value="1"/>
</dbReference>
<name>A0A317WR84_9EURO</name>
<feature type="domain" description="GST C-terminal" evidence="3">
    <location>
        <begin position="91"/>
        <end position="219"/>
    </location>
</feature>
<dbReference type="PROSITE" id="PS50405">
    <property type="entry name" value="GST_CTER"/>
    <property type="match status" value="1"/>
</dbReference>
<dbReference type="InterPro" id="IPR010987">
    <property type="entry name" value="Glutathione-S-Trfase_C-like"/>
</dbReference>
<dbReference type="InterPro" id="IPR004046">
    <property type="entry name" value="GST_C"/>
</dbReference>
<evidence type="ECO:0000259" key="3">
    <source>
        <dbReference type="PROSITE" id="PS50405"/>
    </source>
</evidence>
<dbReference type="STRING" id="1448321.A0A317WR84"/>
<dbReference type="RefSeq" id="XP_025402140.1">
    <property type="nucleotide sequence ID" value="XM_025541681.1"/>
</dbReference>
<dbReference type="PROSITE" id="PS50404">
    <property type="entry name" value="GST_NTER"/>
    <property type="match status" value="1"/>
</dbReference>
<dbReference type="InterPro" id="IPR036282">
    <property type="entry name" value="Glutathione-S-Trfase_C_sf"/>
</dbReference>
<dbReference type="SUPFAM" id="SSF52833">
    <property type="entry name" value="Thioredoxin-like"/>
    <property type="match status" value="1"/>
</dbReference>
<dbReference type="InterPro" id="IPR004045">
    <property type="entry name" value="Glutathione_S-Trfase_N"/>
</dbReference>
<evidence type="ECO:0000259" key="2">
    <source>
        <dbReference type="PROSITE" id="PS50404"/>
    </source>
</evidence>
<accession>A0A317WR84</accession>
<dbReference type="Gene3D" id="1.20.1050.10">
    <property type="match status" value="1"/>
</dbReference>
<dbReference type="PANTHER" id="PTHR44051:SF21">
    <property type="entry name" value="GLUTATHIONE S-TRANSFERASE FAMILY PROTEIN"/>
    <property type="match status" value="1"/>
</dbReference>
<dbReference type="Pfam" id="PF00043">
    <property type="entry name" value="GST_C"/>
    <property type="match status" value="1"/>
</dbReference>
<protein>
    <submittedName>
        <fullName evidence="4">Glutathione S-transferase</fullName>
    </submittedName>
</protein>
<dbReference type="SUPFAM" id="SSF47616">
    <property type="entry name" value="GST C-terminal domain-like"/>
    <property type="match status" value="1"/>
</dbReference>
<dbReference type="SFLD" id="SFLDG00358">
    <property type="entry name" value="Main_(cytGST)"/>
    <property type="match status" value="1"/>
</dbReference>
<dbReference type="VEuPathDB" id="FungiDB:BO70DRAFT_350214"/>
<dbReference type="Proteomes" id="UP000247233">
    <property type="component" value="Unassembled WGS sequence"/>
</dbReference>
<dbReference type="PANTHER" id="PTHR44051">
    <property type="entry name" value="GLUTATHIONE S-TRANSFERASE-RELATED"/>
    <property type="match status" value="1"/>
</dbReference>
<evidence type="ECO:0000313" key="4">
    <source>
        <dbReference type="EMBL" id="PWY88953.1"/>
    </source>
</evidence>
<sequence length="222" mass="24225">MDPPYTLYYAPGTASLAVHWLLIESNIPFSAIPVDLASGAQHTAAYRQLNPTGRVPTLVINASGEARSESSALLMLLAERHPDRALMPAVDSPDRALWLETMIYLANTLLPAMRDWFYAATDGSADGAAAVRDLARRRIEGAWDRLDGQVQGGGYLVGTSLSTADFLAVMLMRWARDMPRPATSWPSLGPYARQLTELPSFREVCRREGLAGWPPVSPITTA</sequence>
<dbReference type="Pfam" id="PF13409">
    <property type="entry name" value="GST_N_2"/>
    <property type="match status" value="1"/>
</dbReference>
<dbReference type="SFLD" id="SFLDG01150">
    <property type="entry name" value="Main.1:_Beta-like"/>
    <property type="match status" value="1"/>
</dbReference>
<dbReference type="CDD" id="cd03188">
    <property type="entry name" value="GST_C_Beta"/>
    <property type="match status" value="1"/>
</dbReference>
<dbReference type="SFLD" id="SFLDS00019">
    <property type="entry name" value="Glutathione_Transferase_(cytos"/>
    <property type="match status" value="1"/>
</dbReference>
<organism evidence="4 5">
    <name type="scientific">Aspergillus heteromorphus CBS 117.55</name>
    <dbReference type="NCBI Taxonomy" id="1448321"/>
    <lineage>
        <taxon>Eukaryota</taxon>
        <taxon>Fungi</taxon>
        <taxon>Dikarya</taxon>
        <taxon>Ascomycota</taxon>
        <taxon>Pezizomycotina</taxon>
        <taxon>Eurotiomycetes</taxon>
        <taxon>Eurotiomycetidae</taxon>
        <taxon>Eurotiales</taxon>
        <taxon>Aspergillaceae</taxon>
        <taxon>Aspergillus</taxon>
        <taxon>Aspergillus subgen. Circumdati</taxon>
    </lineage>
</organism>
<dbReference type="CDD" id="cd03057">
    <property type="entry name" value="GST_N_Beta"/>
    <property type="match status" value="1"/>
</dbReference>
<dbReference type="EMBL" id="MSFL01000004">
    <property type="protein sequence ID" value="PWY88953.1"/>
    <property type="molecule type" value="Genomic_DNA"/>
</dbReference>
<evidence type="ECO:0000256" key="1">
    <source>
        <dbReference type="ARBA" id="ARBA00007409"/>
    </source>
</evidence>
<dbReference type="InterPro" id="IPR036249">
    <property type="entry name" value="Thioredoxin-like_sf"/>
</dbReference>
<dbReference type="AlphaFoldDB" id="A0A317WR84"/>
<dbReference type="GO" id="GO:0016740">
    <property type="term" value="F:transferase activity"/>
    <property type="evidence" value="ECO:0007669"/>
    <property type="project" value="UniProtKB-KW"/>
</dbReference>
<comment type="similarity">
    <text evidence="1">Belongs to the GST superfamily.</text>
</comment>
<proteinExistence type="inferred from homology"/>